<reference evidence="2" key="1">
    <citation type="submission" date="2022-07" db="EMBL/GenBank/DDBJ databases">
        <title>Phylogenomic reconstructions and comparative analyses of Kickxellomycotina fungi.</title>
        <authorList>
            <person name="Reynolds N.K."/>
            <person name="Stajich J.E."/>
            <person name="Barry K."/>
            <person name="Grigoriev I.V."/>
            <person name="Crous P."/>
            <person name="Smith M.E."/>
        </authorList>
    </citation>
    <scope>NUCLEOTIDE SEQUENCE</scope>
    <source>
        <strain evidence="2">NBRC 105414</strain>
    </source>
</reference>
<feature type="region of interest" description="Disordered" evidence="1">
    <location>
        <begin position="213"/>
        <end position="245"/>
    </location>
</feature>
<dbReference type="Proteomes" id="UP001140217">
    <property type="component" value="Unassembled WGS sequence"/>
</dbReference>
<feature type="compositionally biased region" description="Low complexity" evidence="1">
    <location>
        <begin position="501"/>
        <end position="522"/>
    </location>
</feature>
<feature type="compositionally biased region" description="Low complexity" evidence="1">
    <location>
        <begin position="131"/>
        <end position="158"/>
    </location>
</feature>
<sequence length="561" mass="56528">MSHPPAQPVGERIRFQPSIPPPGARGRGDWLTPARQGAAASSPFQAALRRGTLLESGKSANPFTPRVDRSAAPAEPRPLAWRGTAGRTSGSYRLDQLGGVAAEAGIRSPLAGAAAEYPPPGGAGAWPSDRPPALGIAGGSAAPAAASDGGALAGDAGPRSPFARPKSPATRPASPHRSAKKLPSFLLGAAPAAKSPAASTPYAPDTALSIGSPSAPFFDAASPRTATHGPASSRPMSPRFTRRLSSFGSNDMLSGAYRSTTGSAASHAAGAAAALDDAPPTLTLDDMDAEHAGGFSNAGLADADVFAALPESSGLGAPGCGELGPGHADSGDAASSEQDYEDVRIRAVVVGDLPAGAEASALSYFRSAGEILAFRPVPATAVAGSLALLFAEPWQAQQAIARGGDAGRVLLDGRILVRVDWADAQCTSLLFCQVFPGRPLPKAATQPPPESLTFSQAVYSQSPRKRPAPLPPAAGRLRAGSVQESPAKRRAGVGSPFRQQRPLAPRAGSAAAAPAASSLSSSTTMVPSDGLSGAPSVLRAPGAAKPRNGLIQSAMDILFGW</sequence>
<evidence type="ECO:0000256" key="1">
    <source>
        <dbReference type="SAM" id="MobiDB-lite"/>
    </source>
</evidence>
<feature type="region of interest" description="Disordered" evidence="1">
    <location>
        <begin position="1"/>
        <end position="91"/>
    </location>
</feature>
<keyword evidence="3" id="KW-1185">Reference proteome</keyword>
<dbReference type="AlphaFoldDB" id="A0A9W8HG87"/>
<evidence type="ECO:0000313" key="2">
    <source>
        <dbReference type="EMBL" id="KAJ2782830.1"/>
    </source>
</evidence>
<feature type="region of interest" description="Disordered" evidence="1">
    <location>
        <begin position="317"/>
        <end position="339"/>
    </location>
</feature>
<evidence type="ECO:0000313" key="3">
    <source>
        <dbReference type="Proteomes" id="UP001140217"/>
    </source>
</evidence>
<name>A0A9W8HG87_9FUNG</name>
<dbReference type="EMBL" id="JANBUL010000061">
    <property type="protein sequence ID" value="KAJ2782830.1"/>
    <property type="molecule type" value="Genomic_DNA"/>
</dbReference>
<feature type="region of interest" description="Disordered" evidence="1">
    <location>
        <begin position="457"/>
        <end position="532"/>
    </location>
</feature>
<accession>A0A9W8HG87</accession>
<comment type="caution">
    <text evidence="2">The sequence shown here is derived from an EMBL/GenBank/DDBJ whole genome shotgun (WGS) entry which is preliminary data.</text>
</comment>
<proteinExistence type="predicted"/>
<protein>
    <submittedName>
        <fullName evidence="2">Uncharacterized protein</fullName>
    </submittedName>
</protein>
<gene>
    <name evidence="2" type="ORF">H4R18_002041</name>
</gene>
<dbReference type="OrthoDB" id="5555342at2759"/>
<feature type="region of interest" description="Disordered" evidence="1">
    <location>
        <begin position="112"/>
        <end position="186"/>
    </location>
</feature>
<organism evidence="2 3">
    <name type="scientific">Coemansia javaensis</name>
    <dbReference type="NCBI Taxonomy" id="2761396"/>
    <lineage>
        <taxon>Eukaryota</taxon>
        <taxon>Fungi</taxon>
        <taxon>Fungi incertae sedis</taxon>
        <taxon>Zoopagomycota</taxon>
        <taxon>Kickxellomycotina</taxon>
        <taxon>Kickxellomycetes</taxon>
        <taxon>Kickxellales</taxon>
        <taxon>Kickxellaceae</taxon>
        <taxon>Coemansia</taxon>
    </lineage>
</organism>